<comment type="similarity">
    <text evidence="2">Belongs to the autoinducer-2 exporter (AI-2E) (TC 2.A.86) family.</text>
</comment>
<feature type="transmembrane region" description="Helical" evidence="6">
    <location>
        <begin position="12"/>
        <end position="31"/>
    </location>
</feature>
<comment type="subcellular location">
    <subcellularLocation>
        <location evidence="1">Membrane</location>
        <topology evidence="1">Multi-pass membrane protein</topology>
    </subcellularLocation>
</comment>
<proteinExistence type="inferred from homology"/>
<evidence type="ECO:0000256" key="3">
    <source>
        <dbReference type="ARBA" id="ARBA00022692"/>
    </source>
</evidence>
<feature type="transmembrane region" description="Helical" evidence="6">
    <location>
        <begin position="268"/>
        <end position="293"/>
    </location>
</feature>
<keyword evidence="5 6" id="KW-0472">Membrane</keyword>
<gene>
    <name evidence="7" type="ORF">ABC974_17450</name>
</gene>
<evidence type="ECO:0000256" key="1">
    <source>
        <dbReference type="ARBA" id="ARBA00004141"/>
    </source>
</evidence>
<dbReference type="PANTHER" id="PTHR21716:SF4">
    <property type="entry name" value="TRANSMEMBRANE PROTEIN 245"/>
    <property type="match status" value="1"/>
</dbReference>
<feature type="transmembrane region" description="Helical" evidence="6">
    <location>
        <begin position="163"/>
        <end position="184"/>
    </location>
</feature>
<evidence type="ECO:0000256" key="4">
    <source>
        <dbReference type="ARBA" id="ARBA00022989"/>
    </source>
</evidence>
<evidence type="ECO:0000313" key="8">
    <source>
        <dbReference type="Proteomes" id="UP001419910"/>
    </source>
</evidence>
<dbReference type="PANTHER" id="PTHR21716">
    <property type="entry name" value="TRANSMEMBRANE PROTEIN"/>
    <property type="match status" value="1"/>
</dbReference>
<feature type="transmembrane region" description="Helical" evidence="6">
    <location>
        <begin position="68"/>
        <end position="90"/>
    </location>
</feature>
<evidence type="ECO:0000256" key="6">
    <source>
        <dbReference type="SAM" id="Phobius"/>
    </source>
</evidence>
<keyword evidence="8" id="KW-1185">Reference proteome</keyword>
<sequence>MSQAMLSTMTLARVFLLVLVTVATLAFFWLVAPFSGAILWAVIAAVLFEPLNTRLLAAMPRHRNGAALITLVIITVVVVVPAMLLGAALLHEAGDFYARVRSGEIDFGRVFVEAQAHLPDWARSWLADIGLGDVGGLRAKISHGFASSFQAVASRVLSIGQGAFGFFLALGVMLYLTFFLLRDGHAVAARVERAIPLTLDHRTMLVAKFVAVIRATIKGSLIVAILQGATGGLVFWALGIPGALLWGVAMGVFSLFPAIGTGLIWVPVTIYLLATGAIWQGAVLGGCGFFVISSVDNIVRPILVGHDARMPDYVVLVATLGGFELMGFNGFVIGPVIAALFMVVWDIFGDAYPQPAAVDAIGQDPVDRPDNAP</sequence>
<keyword evidence="4 6" id="KW-1133">Transmembrane helix</keyword>
<dbReference type="EMBL" id="JBDIME010000017">
    <property type="protein sequence ID" value="MEN2791426.1"/>
    <property type="molecule type" value="Genomic_DNA"/>
</dbReference>
<evidence type="ECO:0000256" key="5">
    <source>
        <dbReference type="ARBA" id="ARBA00023136"/>
    </source>
</evidence>
<protein>
    <submittedName>
        <fullName evidence="7">AI-2E family transporter</fullName>
    </submittedName>
</protein>
<name>A0ABU9Y6N5_9SPHN</name>
<accession>A0ABU9Y6N5</accession>
<dbReference type="Proteomes" id="UP001419910">
    <property type="component" value="Unassembled WGS sequence"/>
</dbReference>
<reference evidence="7 8" key="1">
    <citation type="submission" date="2024-05" db="EMBL/GenBank/DDBJ databases">
        <authorList>
            <person name="Liu Q."/>
            <person name="Xin Y.-H."/>
        </authorList>
    </citation>
    <scope>NUCLEOTIDE SEQUENCE [LARGE SCALE GENOMIC DNA]</scope>
    <source>
        <strain evidence="7 8">CGMCC 1.10181</strain>
    </source>
</reference>
<evidence type="ECO:0000256" key="2">
    <source>
        <dbReference type="ARBA" id="ARBA00009773"/>
    </source>
</evidence>
<dbReference type="Pfam" id="PF01594">
    <property type="entry name" value="AI-2E_transport"/>
    <property type="match status" value="1"/>
</dbReference>
<dbReference type="InterPro" id="IPR002549">
    <property type="entry name" value="AI-2E-like"/>
</dbReference>
<organism evidence="7 8">
    <name type="scientific">Sphingomonas oligophenolica</name>
    <dbReference type="NCBI Taxonomy" id="301154"/>
    <lineage>
        <taxon>Bacteria</taxon>
        <taxon>Pseudomonadati</taxon>
        <taxon>Pseudomonadota</taxon>
        <taxon>Alphaproteobacteria</taxon>
        <taxon>Sphingomonadales</taxon>
        <taxon>Sphingomonadaceae</taxon>
        <taxon>Sphingomonas</taxon>
    </lineage>
</organism>
<evidence type="ECO:0000313" key="7">
    <source>
        <dbReference type="EMBL" id="MEN2791426.1"/>
    </source>
</evidence>
<feature type="transmembrane region" description="Helical" evidence="6">
    <location>
        <begin position="313"/>
        <end position="345"/>
    </location>
</feature>
<feature type="transmembrane region" description="Helical" evidence="6">
    <location>
        <begin position="233"/>
        <end position="256"/>
    </location>
</feature>
<keyword evidence="3 6" id="KW-0812">Transmembrane</keyword>
<feature type="transmembrane region" description="Helical" evidence="6">
    <location>
        <begin position="37"/>
        <end position="56"/>
    </location>
</feature>
<comment type="caution">
    <text evidence="7">The sequence shown here is derived from an EMBL/GenBank/DDBJ whole genome shotgun (WGS) entry which is preliminary data.</text>
</comment>